<organism evidence="2 3">
    <name type="scientific">Artemisia annua</name>
    <name type="common">Sweet wormwood</name>
    <dbReference type="NCBI Taxonomy" id="35608"/>
    <lineage>
        <taxon>Eukaryota</taxon>
        <taxon>Viridiplantae</taxon>
        <taxon>Streptophyta</taxon>
        <taxon>Embryophyta</taxon>
        <taxon>Tracheophyta</taxon>
        <taxon>Spermatophyta</taxon>
        <taxon>Magnoliopsida</taxon>
        <taxon>eudicotyledons</taxon>
        <taxon>Gunneridae</taxon>
        <taxon>Pentapetalae</taxon>
        <taxon>asterids</taxon>
        <taxon>campanulids</taxon>
        <taxon>Asterales</taxon>
        <taxon>Asteraceae</taxon>
        <taxon>Asteroideae</taxon>
        <taxon>Anthemideae</taxon>
        <taxon>Artemisiinae</taxon>
        <taxon>Artemisia</taxon>
    </lineage>
</organism>
<feature type="compositionally biased region" description="Polar residues" evidence="1">
    <location>
        <begin position="9"/>
        <end position="24"/>
    </location>
</feature>
<feature type="compositionally biased region" description="Basic and acidic residues" evidence="1">
    <location>
        <begin position="205"/>
        <end position="218"/>
    </location>
</feature>
<gene>
    <name evidence="2" type="ORF">CTI12_AA204240</name>
</gene>
<keyword evidence="3" id="KW-1185">Reference proteome</keyword>
<comment type="caution">
    <text evidence="2">The sequence shown here is derived from an EMBL/GenBank/DDBJ whole genome shotgun (WGS) entry which is preliminary data.</text>
</comment>
<evidence type="ECO:0000313" key="2">
    <source>
        <dbReference type="EMBL" id="PWA79567.1"/>
    </source>
</evidence>
<protein>
    <submittedName>
        <fullName evidence="2">Uncharacterized protein</fullName>
    </submittedName>
</protein>
<dbReference type="AlphaFoldDB" id="A0A2U1P1G8"/>
<evidence type="ECO:0000256" key="1">
    <source>
        <dbReference type="SAM" id="MobiDB-lite"/>
    </source>
</evidence>
<sequence>MSYAPPITHVQQRPASPPSSSYTNKYKKPLDAPDVGEADSKIKNKSTRLSSHAAVANSGRHPVLEKSLGKRSYQLEFIMHKKQKVKDERCEVKVQKYVDNRQERAIPKSANAIAGHSSYIPFDVEAIDSEIIKQVYGSDQMHEAESTLKQTDSSAPGQQYCSNALIPHEIKTHIERHVDGAVASQLEALQSRMIKMEEKMQLFDDFHKSRKDGNEPKRTRYSPRNIKNRFFS</sequence>
<feature type="region of interest" description="Disordered" evidence="1">
    <location>
        <begin position="1"/>
        <end position="58"/>
    </location>
</feature>
<reference evidence="2 3" key="1">
    <citation type="journal article" date="2018" name="Mol. Plant">
        <title>The genome of Artemisia annua provides insight into the evolution of Asteraceae family and artemisinin biosynthesis.</title>
        <authorList>
            <person name="Shen Q."/>
            <person name="Zhang L."/>
            <person name="Liao Z."/>
            <person name="Wang S."/>
            <person name="Yan T."/>
            <person name="Shi P."/>
            <person name="Liu M."/>
            <person name="Fu X."/>
            <person name="Pan Q."/>
            <person name="Wang Y."/>
            <person name="Lv Z."/>
            <person name="Lu X."/>
            <person name="Zhang F."/>
            <person name="Jiang W."/>
            <person name="Ma Y."/>
            <person name="Chen M."/>
            <person name="Hao X."/>
            <person name="Li L."/>
            <person name="Tang Y."/>
            <person name="Lv G."/>
            <person name="Zhou Y."/>
            <person name="Sun X."/>
            <person name="Brodelius P.E."/>
            <person name="Rose J.K.C."/>
            <person name="Tang K."/>
        </authorList>
    </citation>
    <scope>NUCLEOTIDE SEQUENCE [LARGE SCALE GENOMIC DNA]</scope>
    <source>
        <strain evidence="3">cv. Huhao1</strain>
        <tissue evidence="2">Leaf</tissue>
    </source>
</reference>
<dbReference type="EMBL" id="PKPP01001839">
    <property type="protein sequence ID" value="PWA79567.1"/>
    <property type="molecule type" value="Genomic_DNA"/>
</dbReference>
<evidence type="ECO:0000313" key="3">
    <source>
        <dbReference type="Proteomes" id="UP000245207"/>
    </source>
</evidence>
<accession>A0A2U1P1G8</accession>
<name>A0A2U1P1G8_ARTAN</name>
<feature type="region of interest" description="Disordered" evidence="1">
    <location>
        <begin position="205"/>
        <end position="232"/>
    </location>
</feature>
<dbReference type="Proteomes" id="UP000245207">
    <property type="component" value="Unassembled WGS sequence"/>
</dbReference>
<proteinExistence type="predicted"/>